<evidence type="ECO:0000259" key="6">
    <source>
        <dbReference type="Pfam" id="PF12555"/>
    </source>
</evidence>
<dbReference type="SUPFAM" id="SSF63999">
    <property type="entry name" value="Thiamin pyrophosphokinase, catalytic domain"/>
    <property type="match status" value="1"/>
</dbReference>
<dbReference type="GO" id="GO:0016301">
    <property type="term" value="F:kinase activity"/>
    <property type="evidence" value="ECO:0007669"/>
    <property type="project" value="UniProtKB-KW"/>
</dbReference>
<feature type="domain" description="SteA-like C-terminal" evidence="6">
    <location>
        <begin position="354"/>
        <end position="404"/>
    </location>
</feature>
<evidence type="ECO:0000256" key="2">
    <source>
        <dbReference type="ARBA" id="ARBA00022741"/>
    </source>
</evidence>
<dbReference type="InterPro" id="IPR022215">
    <property type="entry name" value="SteA-like_C"/>
</dbReference>
<evidence type="ECO:0000256" key="4">
    <source>
        <dbReference type="ARBA" id="ARBA00022840"/>
    </source>
</evidence>
<sequence length="413" mass="44595">MKFSSRQQPVDGLPGVSGTARVDRRTSGLVRRLRPGDIAVIDHLDLDRAHAEQLVDAGVVAVVNASPFISGRYPNLGPELLAKAGVILLDDVGADVFKRISDGAHVRVDGDRLVRTDKSGGRHEQELIAEGHRLGADEIAERMEEARGGLATQLQSFTHNTTEFLRREQDLLLHGQGAPTLNTQVRGRPVVVVVRGYDYKQDLRKLRRFIREQRPVLIGVDAGADALQMAGHRADVVVVGEQGLGQGTHATEQGQTVTDGALRHSREVVLHTDRGGRAIGSDRLERLGVRAHQLAASGTTEDVALLLADAAGASLIVTVGTHATLDEFLDRQRAGLASTFLTRLRVGPKLVDAKGVPQLYAGRVRLWHLALVLLTGLLALGVAIGATPVGEEWWGWLQGAFSDLIDWIQGLFS</sequence>
<accession>A0A4Q5IY83</accession>
<organism evidence="7 8">
    <name type="scientific">Nocardioides iriomotensis</name>
    <dbReference type="NCBI Taxonomy" id="715784"/>
    <lineage>
        <taxon>Bacteria</taxon>
        <taxon>Bacillati</taxon>
        <taxon>Actinomycetota</taxon>
        <taxon>Actinomycetes</taxon>
        <taxon>Propionibacteriales</taxon>
        <taxon>Nocardioidaceae</taxon>
        <taxon>Nocardioides</taxon>
    </lineage>
</organism>
<evidence type="ECO:0000313" key="8">
    <source>
        <dbReference type="Proteomes" id="UP000291189"/>
    </source>
</evidence>
<dbReference type="GO" id="GO:0005524">
    <property type="term" value="F:ATP binding"/>
    <property type="evidence" value="ECO:0007669"/>
    <property type="project" value="UniProtKB-KW"/>
</dbReference>
<dbReference type="EMBL" id="SDPU01000025">
    <property type="protein sequence ID" value="RYU11137.1"/>
    <property type="molecule type" value="Genomic_DNA"/>
</dbReference>
<keyword evidence="5" id="KW-1133">Transmembrane helix</keyword>
<feature type="transmembrane region" description="Helical" evidence="5">
    <location>
        <begin position="366"/>
        <end position="386"/>
    </location>
</feature>
<evidence type="ECO:0000256" key="5">
    <source>
        <dbReference type="SAM" id="Phobius"/>
    </source>
</evidence>
<evidence type="ECO:0000313" key="7">
    <source>
        <dbReference type="EMBL" id="RYU11137.1"/>
    </source>
</evidence>
<dbReference type="InterPro" id="IPR047795">
    <property type="entry name" value="Put_SteA-like"/>
</dbReference>
<comment type="caution">
    <text evidence="7">The sequence shown here is derived from an EMBL/GenBank/DDBJ whole genome shotgun (WGS) entry which is preliminary data.</text>
</comment>
<keyword evidence="1" id="KW-0808">Transferase</keyword>
<dbReference type="Pfam" id="PF12555">
    <property type="entry name" value="SteA-like_C"/>
    <property type="match status" value="1"/>
</dbReference>
<keyword evidence="4" id="KW-0067">ATP-binding</keyword>
<keyword evidence="5" id="KW-0812">Transmembrane</keyword>
<dbReference type="GO" id="GO:0004788">
    <property type="term" value="F:thiamine diphosphokinase activity"/>
    <property type="evidence" value="ECO:0007669"/>
    <property type="project" value="InterPro"/>
</dbReference>
<dbReference type="RefSeq" id="WP_129987955.1">
    <property type="nucleotide sequence ID" value="NZ_SDPU01000025.1"/>
</dbReference>
<evidence type="ECO:0000256" key="1">
    <source>
        <dbReference type="ARBA" id="ARBA00022679"/>
    </source>
</evidence>
<keyword evidence="8" id="KW-1185">Reference proteome</keyword>
<dbReference type="AlphaFoldDB" id="A0A4Q5IY83"/>
<keyword evidence="2" id="KW-0547">Nucleotide-binding</keyword>
<reference evidence="7 8" key="1">
    <citation type="submission" date="2019-01" db="EMBL/GenBank/DDBJ databases">
        <title>Nocardioides guangzhouensis sp. nov., an actinobacterium isolated from soil.</title>
        <authorList>
            <person name="Fu Y."/>
            <person name="Cai Y."/>
            <person name="Lin Z."/>
            <person name="Chen P."/>
        </authorList>
    </citation>
    <scope>NUCLEOTIDE SEQUENCE [LARGE SCALE GENOMIC DNA]</scope>
    <source>
        <strain evidence="7 8">NBRC 105384</strain>
    </source>
</reference>
<dbReference type="InterPro" id="IPR036759">
    <property type="entry name" value="TPK_catalytic_sf"/>
</dbReference>
<protein>
    <recommendedName>
        <fullName evidence="6">SteA-like C-terminal domain-containing protein</fullName>
    </recommendedName>
</protein>
<dbReference type="NCBIfam" id="NF040608">
    <property type="entry name" value="division_SteA"/>
    <property type="match status" value="1"/>
</dbReference>
<dbReference type="GO" id="GO:0009229">
    <property type="term" value="P:thiamine diphosphate biosynthetic process"/>
    <property type="evidence" value="ECO:0007669"/>
    <property type="project" value="InterPro"/>
</dbReference>
<dbReference type="OrthoDB" id="5169996at2"/>
<gene>
    <name evidence="7" type="ORF">ETU37_13930</name>
</gene>
<keyword evidence="3" id="KW-0418">Kinase</keyword>
<evidence type="ECO:0000256" key="3">
    <source>
        <dbReference type="ARBA" id="ARBA00022777"/>
    </source>
</evidence>
<dbReference type="Proteomes" id="UP000291189">
    <property type="component" value="Unassembled WGS sequence"/>
</dbReference>
<keyword evidence="5" id="KW-0472">Membrane</keyword>
<name>A0A4Q5IY83_9ACTN</name>
<proteinExistence type="predicted"/>